<organism evidence="2 3">
    <name type="scientific">Hyaloscypha variabilis (strain UAMH 11265 / GT02V1 / F)</name>
    <name type="common">Meliniomyces variabilis</name>
    <dbReference type="NCBI Taxonomy" id="1149755"/>
    <lineage>
        <taxon>Eukaryota</taxon>
        <taxon>Fungi</taxon>
        <taxon>Dikarya</taxon>
        <taxon>Ascomycota</taxon>
        <taxon>Pezizomycotina</taxon>
        <taxon>Leotiomycetes</taxon>
        <taxon>Helotiales</taxon>
        <taxon>Hyaloscyphaceae</taxon>
        <taxon>Hyaloscypha</taxon>
        <taxon>Hyaloscypha variabilis</taxon>
    </lineage>
</organism>
<evidence type="ECO:0000313" key="3">
    <source>
        <dbReference type="Proteomes" id="UP000235786"/>
    </source>
</evidence>
<keyword evidence="3" id="KW-1185">Reference proteome</keyword>
<feature type="compositionally biased region" description="Basic and acidic residues" evidence="1">
    <location>
        <begin position="247"/>
        <end position="261"/>
    </location>
</feature>
<dbReference type="EMBL" id="KZ613954">
    <property type="protein sequence ID" value="PMD34014.1"/>
    <property type="molecule type" value="Genomic_DNA"/>
</dbReference>
<evidence type="ECO:0000313" key="2">
    <source>
        <dbReference type="EMBL" id="PMD34014.1"/>
    </source>
</evidence>
<dbReference type="AlphaFoldDB" id="A0A2J6R686"/>
<dbReference type="OrthoDB" id="10514308at2759"/>
<name>A0A2J6R686_HYAVF</name>
<protein>
    <submittedName>
        <fullName evidence="2">Uncharacterized protein</fullName>
    </submittedName>
</protein>
<feature type="region of interest" description="Disordered" evidence="1">
    <location>
        <begin position="231"/>
        <end position="291"/>
    </location>
</feature>
<gene>
    <name evidence="2" type="ORF">L207DRAFT_132469</name>
</gene>
<accession>A0A2J6R686</accession>
<sequence length="291" mass="32886">MSTINRNRICYFHFSNPEPGCMDCNIRESARPNAQEEYGTTDLASSIYPEIDSSILAGPDFSYILPRKGGFTAPVAQMFNPSSSPFLKLDTNLRFVSNFCPPPYKISVPFDRYGDQHALTPVDEEGHYAEALALSPVRKARCKLHRRQKQSKAKAHRTYDYAEELALSPVCKKHGKLPRRVQKQAEVTKDIGRASMARFAPSWAGTELALPARKQLEVAEIFDSITVDIPEEEQEEAVGSQEATQQVEDKYVEDSPMEKSARGRKRKHSRDEDDKPARKSVRSRKAISYTE</sequence>
<proteinExistence type="predicted"/>
<evidence type="ECO:0000256" key="1">
    <source>
        <dbReference type="SAM" id="MobiDB-lite"/>
    </source>
</evidence>
<dbReference type="Proteomes" id="UP000235786">
    <property type="component" value="Unassembled WGS sequence"/>
</dbReference>
<reference evidence="2 3" key="1">
    <citation type="submission" date="2016-04" db="EMBL/GenBank/DDBJ databases">
        <title>A degradative enzymes factory behind the ericoid mycorrhizal symbiosis.</title>
        <authorList>
            <consortium name="DOE Joint Genome Institute"/>
            <person name="Martino E."/>
            <person name="Morin E."/>
            <person name="Grelet G."/>
            <person name="Kuo A."/>
            <person name="Kohler A."/>
            <person name="Daghino S."/>
            <person name="Barry K."/>
            <person name="Choi C."/>
            <person name="Cichocki N."/>
            <person name="Clum A."/>
            <person name="Copeland A."/>
            <person name="Hainaut M."/>
            <person name="Haridas S."/>
            <person name="Labutti K."/>
            <person name="Lindquist E."/>
            <person name="Lipzen A."/>
            <person name="Khouja H.-R."/>
            <person name="Murat C."/>
            <person name="Ohm R."/>
            <person name="Olson A."/>
            <person name="Spatafora J."/>
            <person name="Veneault-Fourrey C."/>
            <person name="Henrissat B."/>
            <person name="Grigoriev I."/>
            <person name="Martin F."/>
            <person name="Perotto S."/>
        </authorList>
    </citation>
    <scope>NUCLEOTIDE SEQUENCE [LARGE SCALE GENOMIC DNA]</scope>
    <source>
        <strain evidence="2 3">F</strain>
    </source>
</reference>